<sequence>RSSLLDHILDEMSKRNQTTMVSEFIFVGLTENPTLQAILFVMFLTIYIVTLVGNLGMIILIKVSPRLHNPMYFFLSNLSFLDVCYSSVIVPKTLTNFSAERKSISFTGCAAQMYFFVALGTTECFLLAAMAYDRYVAICNPLLYLVIMSPRVYIPLVSVSYILGFLHSMVHTYFTFILPYCGSDKINHFYCDIPPLLSLSCSDTHINELLLFTLVPFIEIITILTVLISYIYILSTILRIRSAEGRSKAFSTCASHFTGVTIFHGTILFMYLRPTSRYSLDTDKILAVFYTVVIPMLNPLIYSLRNKEVKDALRDTIKKKLLCQFM</sequence>
<keyword evidence="9" id="KW-0552">Olfaction</keyword>
<evidence type="ECO:0000256" key="3">
    <source>
        <dbReference type="ARBA" id="ARBA00022989"/>
    </source>
</evidence>
<dbReference type="InterPro" id="IPR017452">
    <property type="entry name" value="GPCR_Rhodpsn_7TM"/>
</dbReference>
<dbReference type="PROSITE" id="PS50262">
    <property type="entry name" value="G_PROTEIN_RECEP_F1_2"/>
    <property type="match status" value="1"/>
</dbReference>
<keyword evidence="3 9" id="KW-1133">Transmembrane helix</keyword>
<dbReference type="GO" id="GO:0005886">
    <property type="term" value="C:plasma membrane"/>
    <property type="evidence" value="ECO:0007669"/>
    <property type="project" value="UniProtKB-SubCell"/>
</dbReference>
<dbReference type="InterPro" id="IPR000276">
    <property type="entry name" value="GPCR_Rhodpsn"/>
</dbReference>
<dbReference type="SUPFAM" id="SSF81321">
    <property type="entry name" value="Family A G protein-coupled receptor-like"/>
    <property type="match status" value="1"/>
</dbReference>
<feature type="transmembrane region" description="Helical" evidence="9">
    <location>
        <begin position="209"/>
        <end position="233"/>
    </location>
</feature>
<accession>A0A8D0HJ66</accession>
<feature type="transmembrane region" description="Helical" evidence="9">
    <location>
        <begin position="285"/>
        <end position="304"/>
    </location>
</feature>
<dbReference type="Ensembl" id="ENSSPUT00000021362.1">
    <property type="protein sequence ID" value="ENSSPUP00000020061.1"/>
    <property type="gene ID" value="ENSSPUG00000015389.1"/>
</dbReference>
<evidence type="ECO:0000313" key="12">
    <source>
        <dbReference type="Proteomes" id="UP000694392"/>
    </source>
</evidence>
<evidence type="ECO:0000256" key="8">
    <source>
        <dbReference type="RuleBase" id="RU000688"/>
    </source>
</evidence>
<evidence type="ECO:0000256" key="6">
    <source>
        <dbReference type="ARBA" id="ARBA00023170"/>
    </source>
</evidence>
<dbReference type="Pfam" id="PF13853">
    <property type="entry name" value="7tm_4"/>
    <property type="match status" value="1"/>
</dbReference>
<keyword evidence="5 9" id="KW-0472">Membrane</keyword>
<reference evidence="11" key="2">
    <citation type="submission" date="2025-09" db="UniProtKB">
        <authorList>
            <consortium name="Ensembl"/>
        </authorList>
    </citation>
    <scope>IDENTIFICATION</scope>
</reference>
<dbReference type="InterPro" id="IPR000725">
    <property type="entry name" value="Olfact_rcpt"/>
</dbReference>
<dbReference type="CDD" id="cd15230">
    <property type="entry name" value="7tmA_OR5-like"/>
    <property type="match status" value="1"/>
</dbReference>
<comment type="similarity">
    <text evidence="8">Belongs to the G-protein coupled receptor 1 family.</text>
</comment>
<dbReference type="PANTHER" id="PTHR48018">
    <property type="entry name" value="OLFACTORY RECEPTOR"/>
    <property type="match status" value="1"/>
</dbReference>
<feature type="transmembrane region" description="Helical" evidence="9">
    <location>
        <begin position="152"/>
        <end position="170"/>
    </location>
</feature>
<organism evidence="11 12">
    <name type="scientific">Sphenodon punctatus</name>
    <name type="common">Tuatara</name>
    <name type="synonym">Hatteria punctata</name>
    <dbReference type="NCBI Taxonomy" id="8508"/>
    <lineage>
        <taxon>Eukaryota</taxon>
        <taxon>Metazoa</taxon>
        <taxon>Chordata</taxon>
        <taxon>Craniata</taxon>
        <taxon>Vertebrata</taxon>
        <taxon>Euteleostomi</taxon>
        <taxon>Lepidosauria</taxon>
        <taxon>Sphenodontia</taxon>
        <taxon>Sphenodontidae</taxon>
        <taxon>Sphenodon</taxon>
    </lineage>
</organism>
<reference evidence="11" key="1">
    <citation type="submission" date="2025-08" db="UniProtKB">
        <authorList>
            <consortium name="Ensembl"/>
        </authorList>
    </citation>
    <scope>IDENTIFICATION</scope>
</reference>
<dbReference type="PRINTS" id="PR00237">
    <property type="entry name" value="GPCRRHODOPSN"/>
</dbReference>
<evidence type="ECO:0000259" key="10">
    <source>
        <dbReference type="PROSITE" id="PS50262"/>
    </source>
</evidence>
<comment type="subcellular location">
    <subcellularLocation>
        <location evidence="9">Cell membrane</location>
        <topology evidence="9">Multi-pass membrane protein</topology>
    </subcellularLocation>
    <subcellularLocation>
        <location evidence="1">Membrane</location>
        <topology evidence="1">Multi-pass membrane protein</topology>
    </subcellularLocation>
</comment>
<keyword evidence="4 8" id="KW-0297">G-protein coupled receptor</keyword>
<evidence type="ECO:0000256" key="7">
    <source>
        <dbReference type="ARBA" id="ARBA00023224"/>
    </source>
</evidence>
<evidence type="ECO:0000256" key="5">
    <source>
        <dbReference type="ARBA" id="ARBA00023136"/>
    </source>
</evidence>
<evidence type="ECO:0000256" key="4">
    <source>
        <dbReference type="ARBA" id="ARBA00023040"/>
    </source>
</evidence>
<dbReference type="FunFam" id="1.20.1070.10:FF:000003">
    <property type="entry name" value="Olfactory receptor"/>
    <property type="match status" value="1"/>
</dbReference>
<name>A0A8D0HJ66_SPHPU</name>
<keyword evidence="9" id="KW-0716">Sensory transduction</keyword>
<keyword evidence="12" id="KW-1185">Reference proteome</keyword>
<dbReference type="Proteomes" id="UP000694392">
    <property type="component" value="Unplaced"/>
</dbReference>
<keyword evidence="9" id="KW-1003">Cell membrane</keyword>
<protein>
    <recommendedName>
        <fullName evidence="9">Olfactory receptor</fullName>
    </recommendedName>
</protein>
<feature type="transmembrane region" description="Helical" evidence="9">
    <location>
        <begin position="37"/>
        <end position="60"/>
    </location>
</feature>
<dbReference type="PROSITE" id="PS00237">
    <property type="entry name" value="G_PROTEIN_RECEP_F1_1"/>
    <property type="match status" value="1"/>
</dbReference>
<feature type="domain" description="G-protein coupled receptors family 1 profile" evidence="10">
    <location>
        <begin position="53"/>
        <end position="302"/>
    </location>
</feature>
<dbReference type="AlphaFoldDB" id="A0A8D0HJ66"/>
<dbReference type="GeneTree" id="ENSGT01140000282552"/>
<dbReference type="OMA" id="MTEVTIF"/>
<dbReference type="GO" id="GO:0004984">
    <property type="term" value="F:olfactory receptor activity"/>
    <property type="evidence" value="ECO:0007669"/>
    <property type="project" value="InterPro"/>
</dbReference>
<evidence type="ECO:0000313" key="11">
    <source>
        <dbReference type="Ensembl" id="ENSSPUP00000020061.1"/>
    </source>
</evidence>
<keyword evidence="2 8" id="KW-0812">Transmembrane</keyword>
<dbReference type="Gene3D" id="1.20.1070.10">
    <property type="entry name" value="Rhodopsin 7-helix transmembrane proteins"/>
    <property type="match status" value="1"/>
</dbReference>
<evidence type="ECO:0000256" key="1">
    <source>
        <dbReference type="ARBA" id="ARBA00004141"/>
    </source>
</evidence>
<feature type="transmembrane region" description="Helical" evidence="9">
    <location>
        <begin position="111"/>
        <end position="132"/>
    </location>
</feature>
<feature type="transmembrane region" description="Helical" evidence="9">
    <location>
        <begin position="72"/>
        <end position="91"/>
    </location>
</feature>
<dbReference type="GO" id="GO:0004930">
    <property type="term" value="F:G protein-coupled receptor activity"/>
    <property type="evidence" value="ECO:0007669"/>
    <property type="project" value="UniProtKB-KW"/>
</dbReference>
<feature type="transmembrane region" description="Helical" evidence="9">
    <location>
        <begin position="254"/>
        <end position="273"/>
    </location>
</feature>
<dbReference type="PRINTS" id="PR00245">
    <property type="entry name" value="OLFACTORYR"/>
</dbReference>
<evidence type="ECO:0000256" key="2">
    <source>
        <dbReference type="ARBA" id="ARBA00022692"/>
    </source>
</evidence>
<evidence type="ECO:0000256" key="9">
    <source>
        <dbReference type="RuleBase" id="RU363047"/>
    </source>
</evidence>
<proteinExistence type="inferred from homology"/>
<keyword evidence="7 8" id="KW-0807">Transducer</keyword>
<keyword evidence="6 8" id="KW-0675">Receptor</keyword>